<name>A0A1A9VN70_GLOAU</name>
<evidence type="ECO:0000313" key="1">
    <source>
        <dbReference type="EnsemblMetazoa" id="GAUT042338-PA"/>
    </source>
</evidence>
<organism evidence="1 2">
    <name type="scientific">Glossina austeni</name>
    <name type="common">Savannah tsetse fly</name>
    <dbReference type="NCBI Taxonomy" id="7395"/>
    <lineage>
        <taxon>Eukaryota</taxon>
        <taxon>Metazoa</taxon>
        <taxon>Ecdysozoa</taxon>
        <taxon>Arthropoda</taxon>
        <taxon>Hexapoda</taxon>
        <taxon>Insecta</taxon>
        <taxon>Pterygota</taxon>
        <taxon>Neoptera</taxon>
        <taxon>Endopterygota</taxon>
        <taxon>Diptera</taxon>
        <taxon>Brachycera</taxon>
        <taxon>Muscomorpha</taxon>
        <taxon>Hippoboscoidea</taxon>
        <taxon>Glossinidae</taxon>
        <taxon>Glossina</taxon>
    </lineage>
</organism>
<dbReference type="Proteomes" id="UP000078200">
    <property type="component" value="Unassembled WGS sequence"/>
</dbReference>
<dbReference type="EnsemblMetazoa" id="GAUT042338-RA">
    <property type="protein sequence ID" value="GAUT042338-PA"/>
    <property type="gene ID" value="GAUT042338"/>
</dbReference>
<proteinExistence type="predicted"/>
<sequence>MKVQVEVSLTRNTGATDVQTKSCGSNPLSKNYAIHCSSSSPVATARAKDGRKNIAGCKIVPGGSKKVKVEAVVSASLGIVRPAVATAGVAVVKPVTAAAILAGVGFIKPLKLAAADDN</sequence>
<reference evidence="1" key="1">
    <citation type="submission" date="2020-05" db="UniProtKB">
        <authorList>
            <consortium name="EnsemblMetazoa"/>
        </authorList>
    </citation>
    <scope>IDENTIFICATION</scope>
    <source>
        <strain evidence="1">TTRI</strain>
    </source>
</reference>
<dbReference type="AlphaFoldDB" id="A0A1A9VN70"/>
<dbReference type="VEuPathDB" id="VectorBase:GAUT042338"/>
<accession>A0A1A9VN70</accession>
<evidence type="ECO:0000313" key="2">
    <source>
        <dbReference type="Proteomes" id="UP000078200"/>
    </source>
</evidence>
<keyword evidence="2" id="KW-1185">Reference proteome</keyword>
<protein>
    <submittedName>
        <fullName evidence="1">Uncharacterized protein</fullName>
    </submittedName>
</protein>